<feature type="coiled-coil region" evidence="5">
    <location>
        <begin position="37"/>
        <end position="71"/>
    </location>
</feature>
<accession>A0A919PM40</accession>
<reference evidence="8" key="1">
    <citation type="submission" date="2021-01" db="EMBL/GenBank/DDBJ databases">
        <title>Whole genome shotgun sequence of Dactylosporangium siamense NBRC 106093.</title>
        <authorList>
            <person name="Komaki H."/>
            <person name="Tamura T."/>
        </authorList>
    </citation>
    <scope>NUCLEOTIDE SEQUENCE</scope>
    <source>
        <strain evidence="8">NBRC 106093</strain>
    </source>
</reference>
<keyword evidence="6" id="KW-0732">Signal</keyword>
<feature type="signal peptide" evidence="6">
    <location>
        <begin position="1"/>
        <end position="33"/>
    </location>
</feature>
<dbReference type="InterPro" id="IPR038765">
    <property type="entry name" value="Papain-like_cys_pep_sf"/>
</dbReference>
<dbReference type="Gene3D" id="6.10.250.3150">
    <property type="match status" value="1"/>
</dbReference>
<evidence type="ECO:0000256" key="3">
    <source>
        <dbReference type="ARBA" id="ARBA00022801"/>
    </source>
</evidence>
<evidence type="ECO:0000313" key="8">
    <source>
        <dbReference type="EMBL" id="GIG46127.1"/>
    </source>
</evidence>
<dbReference type="InterPro" id="IPR051794">
    <property type="entry name" value="PG_Endopeptidase_C40"/>
</dbReference>
<keyword evidence="2" id="KW-0645">Protease</keyword>
<dbReference type="PROSITE" id="PS51318">
    <property type="entry name" value="TAT"/>
    <property type="match status" value="1"/>
</dbReference>
<dbReference type="GO" id="GO:0006508">
    <property type="term" value="P:proteolysis"/>
    <property type="evidence" value="ECO:0007669"/>
    <property type="project" value="UniProtKB-KW"/>
</dbReference>
<dbReference type="SUPFAM" id="SSF54001">
    <property type="entry name" value="Cysteine proteinases"/>
    <property type="match status" value="1"/>
</dbReference>
<keyword evidence="5" id="KW-0175">Coiled coil</keyword>
<comment type="similarity">
    <text evidence="1">Belongs to the peptidase C40 family.</text>
</comment>
<dbReference type="PANTHER" id="PTHR47359:SF3">
    <property type="entry name" value="NLP_P60 DOMAIN-CONTAINING PROTEIN-RELATED"/>
    <property type="match status" value="1"/>
</dbReference>
<comment type="caution">
    <text evidence="8">The sequence shown here is derived from an EMBL/GenBank/DDBJ whole genome shotgun (WGS) entry which is preliminary data.</text>
</comment>
<dbReference type="GO" id="GO:0008234">
    <property type="term" value="F:cysteine-type peptidase activity"/>
    <property type="evidence" value="ECO:0007669"/>
    <property type="project" value="UniProtKB-KW"/>
</dbReference>
<dbReference type="PROSITE" id="PS51935">
    <property type="entry name" value="NLPC_P60"/>
    <property type="match status" value="1"/>
</dbReference>
<dbReference type="Proteomes" id="UP000660611">
    <property type="component" value="Unassembled WGS sequence"/>
</dbReference>
<name>A0A919PM40_9ACTN</name>
<dbReference type="InterPro" id="IPR000064">
    <property type="entry name" value="NLP_P60_dom"/>
</dbReference>
<dbReference type="Pfam" id="PF00877">
    <property type="entry name" value="NLPC_P60"/>
    <property type="match status" value="1"/>
</dbReference>
<dbReference type="RefSeq" id="WP_203847914.1">
    <property type="nucleotide sequence ID" value="NZ_BAAAVW010000013.1"/>
</dbReference>
<evidence type="ECO:0000256" key="2">
    <source>
        <dbReference type="ARBA" id="ARBA00022670"/>
    </source>
</evidence>
<keyword evidence="4" id="KW-0788">Thiol protease</keyword>
<evidence type="ECO:0000256" key="5">
    <source>
        <dbReference type="SAM" id="Coils"/>
    </source>
</evidence>
<dbReference type="PANTHER" id="PTHR47359">
    <property type="entry name" value="PEPTIDOGLYCAN DL-ENDOPEPTIDASE CWLO"/>
    <property type="match status" value="1"/>
</dbReference>
<sequence>MSAGHRARRSLLRTLIIGAVSLAVVAPTSVAKAEPTLAEIEAQLEKAGNDLEDLVEAFNKINEELAATQASAATLQTKLQPLADSMAAANANVDVIAIAAFKGSGPLQSLNVVLNAQSSDTLIDQLTTLQQIGKHQQHEIADYTAAKTKLDDEKKKIDETLAAENAQKAELETKKKKIEGDVKKLETLRRQATAAGSTGSTGVKVTLGAECTSPANAAVAFACAQLGEPYKWGAAGPNSWDCSGLTMGAWKAAGITLPHNAAQQWSKTTHVSRSALSPGDLAFFRGLGHVGIYIGNGKMIHAPTTGRNVEVQSVDGRSDTYGYGRPHK</sequence>
<evidence type="ECO:0000256" key="4">
    <source>
        <dbReference type="ARBA" id="ARBA00022807"/>
    </source>
</evidence>
<gene>
    <name evidence="8" type="ORF">Dsi01nite_041680</name>
</gene>
<feature type="chain" id="PRO_5037803454" description="NlpC/P60 domain-containing protein" evidence="6">
    <location>
        <begin position="34"/>
        <end position="328"/>
    </location>
</feature>
<proteinExistence type="inferred from homology"/>
<keyword evidence="3" id="KW-0378">Hydrolase</keyword>
<dbReference type="AlphaFoldDB" id="A0A919PM40"/>
<protein>
    <recommendedName>
        <fullName evidence="7">NlpC/P60 domain-containing protein</fullName>
    </recommendedName>
</protein>
<feature type="coiled-coil region" evidence="5">
    <location>
        <begin position="154"/>
        <end position="195"/>
    </location>
</feature>
<evidence type="ECO:0000256" key="6">
    <source>
        <dbReference type="SAM" id="SignalP"/>
    </source>
</evidence>
<dbReference type="Gene3D" id="3.90.1720.10">
    <property type="entry name" value="endopeptidase domain like (from Nostoc punctiforme)"/>
    <property type="match status" value="1"/>
</dbReference>
<evidence type="ECO:0000313" key="9">
    <source>
        <dbReference type="Proteomes" id="UP000660611"/>
    </source>
</evidence>
<dbReference type="InterPro" id="IPR006311">
    <property type="entry name" value="TAT_signal"/>
</dbReference>
<organism evidence="8 9">
    <name type="scientific">Dactylosporangium siamense</name>
    <dbReference type="NCBI Taxonomy" id="685454"/>
    <lineage>
        <taxon>Bacteria</taxon>
        <taxon>Bacillati</taxon>
        <taxon>Actinomycetota</taxon>
        <taxon>Actinomycetes</taxon>
        <taxon>Micromonosporales</taxon>
        <taxon>Micromonosporaceae</taxon>
        <taxon>Dactylosporangium</taxon>
    </lineage>
</organism>
<evidence type="ECO:0000256" key="1">
    <source>
        <dbReference type="ARBA" id="ARBA00007074"/>
    </source>
</evidence>
<feature type="domain" description="NlpC/P60" evidence="7">
    <location>
        <begin position="212"/>
        <end position="328"/>
    </location>
</feature>
<evidence type="ECO:0000259" key="7">
    <source>
        <dbReference type="PROSITE" id="PS51935"/>
    </source>
</evidence>
<dbReference type="EMBL" id="BONQ01000062">
    <property type="protein sequence ID" value="GIG46127.1"/>
    <property type="molecule type" value="Genomic_DNA"/>
</dbReference>
<keyword evidence="9" id="KW-1185">Reference proteome</keyword>